<dbReference type="Pfam" id="PF09070">
    <property type="entry name" value="PFU"/>
    <property type="match status" value="1"/>
</dbReference>
<evidence type="ECO:0000256" key="1">
    <source>
        <dbReference type="ARBA" id="ARBA00004496"/>
    </source>
</evidence>
<proteinExistence type="predicted"/>
<protein>
    <recommendedName>
        <fullName evidence="11">Phospholipase A-2-activating protein</fullName>
    </recommendedName>
</protein>
<feature type="compositionally biased region" description="Low complexity" evidence="6">
    <location>
        <begin position="53"/>
        <end position="65"/>
    </location>
</feature>
<dbReference type="SUPFAM" id="SSF50978">
    <property type="entry name" value="WD40 repeat-like"/>
    <property type="match status" value="1"/>
</dbReference>
<name>A0A8J4LYV5_9CHLO</name>
<dbReference type="InterPro" id="IPR013535">
    <property type="entry name" value="PUL_dom"/>
</dbReference>
<dbReference type="InterPro" id="IPR020472">
    <property type="entry name" value="WD40_PAC1"/>
</dbReference>
<gene>
    <name evidence="9" type="ORF">Vretimale_19091</name>
</gene>
<dbReference type="Pfam" id="PF08324">
    <property type="entry name" value="PUL"/>
    <property type="match status" value="1"/>
</dbReference>
<feature type="repeat" description="WD" evidence="5">
    <location>
        <begin position="20"/>
        <end position="49"/>
    </location>
</feature>
<dbReference type="InterPro" id="IPR036322">
    <property type="entry name" value="WD40_repeat_dom_sf"/>
</dbReference>
<dbReference type="PROSITE" id="PS51394">
    <property type="entry name" value="PFU"/>
    <property type="match status" value="1"/>
</dbReference>
<dbReference type="Gene3D" id="2.130.10.10">
    <property type="entry name" value="YVTN repeat-like/Quinoprotein amine dehydrogenase"/>
    <property type="match status" value="2"/>
</dbReference>
<organism evidence="9 10">
    <name type="scientific">Volvox reticuliferus</name>
    <dbReference type="NCBI Taxonomy" id="1737510"/>
    <lineage>
        <taxon>Eukaryota</taxon>
        <taxon>Viridiplantae</taxon>
        <taxon>Chlorophyta</taxon>
        <taxon>core chlorophytes</taxon>
        <taxon>Chlorophyceae</taxon>
        <taxon>CS clade</taxon>
        <taxon>Chlamydomonadales</taxon>
        <taxon>Volvocaceae</taxon>
        <taxon>Volvox</taxon>
    </lineage>
</organism>
<dbReference type="PANTHER" id="PTHR19849:SF0">
    <property type="entry name" value="PHOSPHOLIPASE A-2-ACTIVATING PROTEIN"/>
    <property type="match status" value="1"/>
</dbReference>
<evidence type="ECO:0000256" key="2">
    <source>
        <dbReference type="ARBA" id="ARBA00022490"/>
    </source>
</evidence>
<comment type="caution">
    <text evidence="9">The sequence shown here is derived from an EMBL/GenBank/DDBJ whole genome shotgun (WGS) entry which is preliminary data.</text>
</comment>
<dbReference type="GO" id="GO:0043130">
    <property type="term" value="F:ubiquitin binding"/>
    <property type="evidence" value="ECO:0007669"/>
    <property type="project" value="TreeGrafter"/>
</dbReference>
<keyword evidence="3 5" id="KW-0853">WD repeat</keyword>
<dbReference type="Proteomes" id="UP000722791">
    <property type="component" value="Unassembled WGS sequence"/>
</dbReference>
<feature type="repeat" description="WD" evidence="5">
    <location>
        <begin position="78"/>
        <end position="126"/>
    </location>
</feature>
<evidence type="ECO:0000256" key="3">
    <source>
        <dbReference type="ARBA" id="ARBA00022574"/>
    </source>
</evidence>
<dbReference type="InterPro" id="IPR015155">
    <property type="entry name" value="PFU"/>
</dbReference>
<dbReference type="Gene3D" id="3.10.20.870">
    <property type="entry name" value="PFU (PLAA family ubiquitin binding), C-terminal domain"/>
    <property type="match status" value="1"/>
</dbReference>
<dbReference type="InterPro" id="IPR038122">
    <property type="entry name" value="PFU_sf"/>
</dbReference>
<feature type="domain" description="PFU" evidence="7">
    <location>
        <begin position="419"/>
        <end position="523"/>
    </location>
</feature>
<reference evidence="9" key="1">
    <citation type="journal article" date="2021" name="Proc. Natl. Acad. Sci. U.S.A.">
        <title>Three genomes in the algal genus Volvox reveal the fate of a haploid sex-determining region after a transition to homothallism.</title>
        <authorList>
            <person name="Yamamoto K."/>
            <person name="Hamaji T."/>
            <person name="Kawai-Toyooka H."/>
            <person name="Matsuzaki R."/>
            <person name="Takahashi F."/>
            <person name="Nishimura Y."/>
            <person name="Kawachi M."/>
            <person name="Noguchi H."/>
            <person name="Minakuchi Y."/>
            <person name="Umen J.G."/>
            <person name="Toyoda A."/>
            <person name="Nozaki H."/>
        </authorList>
    </citation>
    <scope>NUCLEOTIDE SEQUENCE</scope>
    <source>
        <strain evidence="9">NIES-3785</strain>
    </source>
</reference>
<evidence type="ECO:0000256" key="4">
    <source>
        <dbReference type="ARBA" id="ARBA00022737"/>
    </source>
</evidence>
<evidence type="ECO:0000259" key="7">
    <source>
        <dbReference type="PROSITE" id="PS51394"/>
    </source>
</evidence>
<feature type="non-terminal residue" evidence="9">
    <location>
        <position position="907"/>
    </location>
</feature>
<evidence type="ECO:0000313" key="10">
    <source>
        <dbReference type="Proteomes" id="UP000722791"/>
    </source>
</evidence>
<keyword evidence="4" id="KW-0677">Repeat</keyword>
<dbReference type="PROSITE" id="PS51396">
    <property type="entry name" value="PUL"/>
    <property type="match status" value="1"/>
</dbReference>
<feature type="domain" description="PUL" evidence="8">
    <location>
        <begin position="589"/>
        <end position="898"/>
    </location>
</feature>
<dbReference type="PANTHER" id="PTHR19849">
    <property type="entry name" value="PHOSPHOLIPASE A-2-ACTIVATING PROTEIN"/>
    <property type="match status" value="1"/>
</dbReference>
<dbReference type="SMART" id="SM00320">
    <property type="entry name" value="WD40"/>
    <property type="match status" value="7"/>
</dbReference>
<feature type="repeat" description="WD" evidence="5">
    <location>
        <begin position="127"/>
        <end position="165"/>
    </location>
</feature>
<comment type="subcellular location">
    <subcellularLocation>
        <location evidence="1">Cytoplasm</location>
    </subcellularLocation>
</comment>
<dbReference type="Pfam" id="PF00400">
    <property type="entry name" value="WD40"/>
    <property type="match status" value="7"/>
</dbReference>
<feature type="repeat" description="WD" evidence="5">
    <location>
        <begin position="284"/>
        <end position="297"/>
    </location>
</feature>
<dbReference type="InterPro" id="IPR001680">
    <property type="entry name" value="WD40_rpt"/>
</dbReference>
<evidence type="ECO:0000256" key="6">
    <source>
        <dbReference type="SAM" id="MobiDB-lite"/>
    </source>
</evidence>
<keyword evidence="2" id="KW-0963">Cytoplasm</keyword>
<evidence type="ECO:0000256" key="5">
    <source>
        <dbReference type="PROSITE-ProRule" id="PRU00221"/>
    </source>
</evidence>
<feature type="region of interest" description="Disordered" evidence="6">
    <location>
        <begin position="51"/>
        <end position="72"/>
    </location>
</feature>
<dbReference type="GO" id="GO:0005737">
    <property type="term" value="C:cytoplasm"/>
    <property type="evidence" value="ECO:0007669"/>
    <property type="project" value="UniProtKB-SubCell"/>
</dbReference>
<feature type="repeat" description="WD" evidence="5">
    <location>
        <begin position="174"/>
        <end position="204"/>
    </location>
</feature>
<accession>A0A8J4LYV5</accession>
<evidence type="ECO:0008006" key="11">
    <source>
        <dbReference type="Google" id="ProtNLM"/>
    </source>
</evidence>
<dbReference type="InterPro" id="IPR011989">
    <property type="entry name" value="ARM-like"/>
</dbReference>
<evidence type="ECO:0000313" key="9">
    <source>
        <dbReference type="EMBL" id="GIM16452.1"/>
    </source>
</evidence>
<dbReference type="GO" id="GO:0043161">
    <property type="term" value="P:proteasome-mediated ubiquitin-dependent protein catabolic process"/>
    <property type="evidence" value="ECO:0007669"/>
    <property type="project" value="TreeGrafter"/>
</dbReference>
<dbReference type="InterPro" id="IPR015943">
    <property type="entry name" value="WD40/YVTN_repeat-like_dom_sf"/>
</dbReference>
<dbReference type="EMBL" id="BNCQ01000079">
    <property type="protein sequence ID" value="GIM16452.1"/>
    <property type="molecule type" value="Genomic_DNA"/>
</dbReference>
<evidence type="ECO:0000259" key="8">
    <source>
        <dbReference type="PROSITE" id="PS51396"/>
    </source>
</evidence>
<sequence length="907" mass="91895">SVIVWMKMDTEKQFHLRAELHGHDEDVRGVSVCPLGLLTGSRDKTAKVWVEDSPAPEASSSSAPPRGGNGGYSVAQTLVGHTDFVGPVLYAPPGSLSDYPQGAIVTGSRDKTVRVWEPQTAGCLTVLEGHEYQVTALGLLPPGGPGHAEGGAIVSASLDKTLRIWRGGKCVSTLTGHQGPVLCLLVLEGGEVLSGSGDTSVKMWGPGGGPCIHTIKAHTDTVRGICQVPGLGFATASHDLSVRVWDSTGSLLAELLGHSAIVYTVAAVEMPSVRGPAGGDGGVLLASGSEDNTVRLWRPSGECVQVLEHPGNIWAVDFTPLGDLVTGCSDAVARVWTARPEARGDPALERALANLVSERKAAKEAAAAGGDAAGGGGGAAALPPGLKVEDAFALSQPGNKDGENKFVREGATGDVVAYQWDSKAFQWEKIGVVVSGAQGGGGGGGGGAPARKVFAGREWDFVFDVDVGEGLPPKKLALNRGENPYLVAQRFISENELPPYFTEQIVQFILQNTEGQSGAAKPAAEPIVDITGGFCDPFTGGSGSRPALRPVAATPAAAPMSITGGGVDPFTGGSSGGQTSSGFPAHTLAHIPCHTLLTFDNVPNLEALGRKIREFNAALSSPQQLSETDLAAGGPLDALLQKLSKVAAAATGAAAAAGAPIVSAADVALLRRMLVWPPDKVFPALDIARLAVLDGAAGGGGDLLAAPAVAGDLAAAAPTPGTLAGALAAAAASALPANHQLALRLAANASAAASAPLRRWLLAGASPLLDRLAPLLAAPTATKAVRLSGAVLLGNLAAAVGLRQLPAEVPQSGDVPLQALSCGLELLGACASPLEESDGVYRCLVAMGTLLVAGGADLCQIAKDLDINDRIHAIMTGARGGGAAEQKLLQVGIDVTSVIARNTGVKV</sequence>
<dbReference type="PRINTS" id="PR00320">
    <property type="entry name" value="GPROTEINBRPT"/>
</dbReference>
<dbReference type="GO" id="GO:0005634">
    <property type="term" value="C:nucleus"/>
    <property type="evidence" value="ECO:0007669"/>
    <property type="project" value="TreeGrafter"/>
</dbReference>
<feature type="repeat" description="WD" evidence="5">
    <location>
        <begin position="215"/>
        <end position="246"/>
    </location>
</feature>
<dbReference type="CDD" id="cd00200">
    <property type="entry name" value="WD40"/>
    <property type="match status" value="1"/>
</dbReference>
<dbReference type="Gene3D" id="1.25.10.10">
    <property type="entry name" value="Leucine-rich Repeat Variant"/>
    <property type="match status" value="1"/>
</dbReference>
<dbReference type="PROSITE" id="PS50082">
    <property type="entry name" value="WD_REPEATS_2"/>
    <property type="match status" value="6"/>
</dbReference>
<dbReference type="AlphaFoldDB" id="A0A8J4LYV5"/>
<dbReference type="GO" id="GO:0010992">
    <property type="term" value="P:ubiquitin recycling"/>
    <property type="evidence" value="ECO:0007669"/>
    <property type="project" value="TreeGrafter"/>
</dbReference>